<dbReference type="VEuPathDB" id="VectorBase:HLOH_051633"/>
<dbReference type="AlphaFoldDB" id="A0A9J6H111"/>
<organism evidence="1 2">
    <name type="scientific">Haemaphysalis longicornis</name>
    <name type="common">Bush tick</name>
    <dbReference type="NCBI Taxonomy" id="44386"/>
    <lineage>
        <taxon>Eukaryota</taxon>
        <taxon>Metazoa</taxon>
        <taxon>Ecdysozoa</taxon>
        <taxon>Arthropoda</taxon>
        <taxon>Chelicerata</taxon>
        <taxon>Arachnida</taxon>
        <taxon>Acari</taxon>
        <taxon>Parasitiformes</taxon>
        <taxon>Ixodida</taxon>
        <taxon>Ixodoidea</taxon>
        <taxon>Ixodidae</taxon>
        <taxon>Haemaphysalinae</taxon>
        <taxon>Haemaphysalis</taxon>
    </lineage>
</organism>
<accession>A0A9J6H111</accession>
<proteinExistence type="predicted"/>
<name>A0A9J6H111_HAELO</name>
<keyword evidence="2" id="KW-1185">Reference proteome</keyword>
<evidence type="ECO:0000313" key="1">
    <source>
        <dbReference type="EMBL" id="KAH9381011.1"/>
    </source>
</evidence>
<sequence length="112" mass="12200">MRGVIDYEGNAFSKLLWSQYEDYQASLQRVVIPVLREKEARDAQFVTLCKMSRGAVKYSLQDFLHQPVSGSAPPAGPRVRRAPLSGAATSGGVFGSKTPAHRAGFLFRQGAS</sequence>
<dbReference type="Proteomes" id="UP000821853">
    <property type="component" value="Chromosome 9"/>
</dbReference>
<dbReference type="EMBL" id="JABSTR010000011">
    <property type="protein sequence ID" value="KAH9381011.1"/>
    <property type="molecule type" value="Genomic_DNA"/>
</dbReference>
<protein>
    <submittedName>
        <fullName evidence="1">Uncharacterized protein</fullName>
    </submittedName>
</protein>
<reference evidence="1 2" key="1">
    <citation type="journal article" date="2020" name="Cell">
        <title>Large-Scale Comparative Analyses of Tick Genomes Elucidate Their Genetic Diversity and Vector Capacities.</title>
        <authorList>
            <consortium name="Tick Genome and Microbiome Consortium (TIGMIC)"/>
            <person name="Jia N."/>
            <person name="Wang J."/>
            <person name="Shi W."/>
            <person name="Du L."/>
            <person name="Sun Y."/>
            <person name="Zhan W."/>
            <person name="Jiang J.F."/>
            <person name="Wang Q."/>
            <person name="Zhang B."/>
            <person name="Ji P."/>
            <person name="Bell-Sakyi L."/>
            <person name="Cui X.M."/>
            <person name="Yuan T.T."/>
            <person name="Jiang B.G."/>
            <person name="Yang W.F."/>
            <person name="Lam T.T."/>
            <person name="Chang Q.C."/>
            <person name="Ding S.J."/>
            <person name="Wang X.J."/>
            <person name="Zhu J.G."/>
            <person name="Ruan X.D."/>
            <person name="Zhao L."/>
            <person name="Wei J.T."/>
            <person name="Ye R.Z."/>
            <person name="Que T.C."/>
            <person name="Du C.H."/>
            <person name="Zhou Y.H."/>
            <person name="Cheng J.X."/>
            <person name="Dai P.F."/>
            <person name="Guo W.B."/>
            <person name="Han X.H."/>
            <person name="Huang E.J."/>
            <person name="Li L.F."/>
            <person name="Wei W."/>
            <person name="Gao Y.C."/>
            <person name="Liu J.Z."/>
            <person name="Shao H.Z."/>
            <person name="Wang X."/>
            <person name="Wang C.C."/>
            <person name="Yang T.C."/>
            <person name="Huo Q.B."/>
            <person name="Li W."/>
            <person name="Chen H.Y."/>
            <person name="Chen S.E."/>
            <person name="Zhou L.G."/>
            <person name="Ni X.B."/>
            <person name="Tian J.H."/>
            <person name="Sheng Y."/>
            <person name="Liu T."/>
            <person name="Pan Y.S."/>
            <person name="Xia L.Y."/>
            <person name="Li J."/>
            <person name="Zhao F."/>
            <person name="Cao W.C."/>
        </authorList>
    </citation>
    <scope>NUCLEOTIDE SEQUENCE [LARGE SCALE GENOMIC DNA]</scope>
    <source>
        <strain evidence="1">HaeL-2018</strain>
    </source>
</reference>
<dbReference type="OrthoDB" id="6424757at2759"/>
<comment type="caution">
    <text evidence="1">The sequence shown here is derived from an EMBL/GenBank/DDBJ whole genome shotgun (WGS) entry which is preliminary data.</text>
</comment>
<gene>
    <name evidence="1" type="ORF">HPB48_008225</name>
</gene>
<evidence type="ECO:0000313" key="2">
    <source>
        <dbReference type="Proteomes" id="UP000821853"/>
    </source>
</evidence>